<gene>
    <name evidence="3" type="ORF">MB27_23205</name>
</gene>
<dbReference type="RefSeq" id="WP_043527590.1">
    <property type="nucleotide sequence ID" value="NZ_BAABKU010000050.1"/>
</dbReference>
<protein>
    <submittedName>
        <fullName evidence="3">Uncharacterized protein</fullName>
    </submittedName>
</protein>
<sequence>MALHGTHGDKDGKVELPADSAPEEGLLLAGGGRLWVRGAGTVALDAATGTETGRSEQAPVLVLADGGCCTGLRWPSGSRPVEDRPVPADDTAEPAVRHPGTAYVGGVISEVRRRPSLADLSVRIKILGAVAVAALVALVVGVTGLTALSDSSARAQLIYNSSPSRPTCSR</sequence>
<accession>A0A0A6UIV6</accession>
<dbReference type="STRING" id="1869.MB27_23205"/>
<feature type="transmembrane region" description="Helical" evidence="2">
    <location>
        <begin position="126"/>
        <end position="148"/>
    </location>
</feature>
<feature type="region of interest" description="Disordered" evidence="1">
    <location>
        <begin position="74"/>
        <end position="93"/>
    </location>
</feature>
<name>A0A0A6UIV6_ACTUT</name>
<organism evidence="3 4">
    <name type="scientific">Actinoplanes utahensis</name>
    <dbReference type="NCBI Taxonomy" id="1869"/>
    <lineage>
        <taxon>Bacteria</taxon>
        <taxon>Bacillati</taxon>
        <taxon>Actinomycetota</taxon>
        <taxon>Actinomycetes</taxon>
        <taxon>Micromonosporales</taxon>
        <taxon>Micromonosporaceae</taxon>
        <taxon>Actinoplanes</taxon>
    </lineage>
</organism>
<evidence type="ECO:0000313" key="3">
    <source>
        <dbReference type="EMBL" id="KHD75351.1"/>
    </source>
</evidence>
<dbReference type="Proteomes" id="UP000054537">
    <property type="component" value="Unassembled WGS sequence"/>
</dbReference>
<keyword evidence="4" id="KW-1185">Reference proteome</keyword>
<comment type="caution">
    <text evidence="3">The sequence shown here is derived from an EMBL/GenBank/DDBJ whole genome shotgun (WGS) entry which is preliminary data.</text>
</comment>
<keyword evidence="2" id="KW-1133">Transmembrane helix</keyword>
<proteinExistence type="predicted"/>
<keyword evidence="2" id="KW-0812">Transmembrane</keyword>
<evidence type="ECO:0000256" key="1">
    <source>
        <dbReference type="SAM" id="MobiDB-lite"/>
    </source>
</evidence>
<keyword evidence="2" id="KW-0472">Membrane</keyword>
<dbReference type="AlphaFoldDB" id="A0A0A6UIV6"/>
<evidence type="ECO:0000313" key="4">
    <source>
        <dbReference type="Proteomes" id="UP000054537"/>
    </source>
</evidence>
<dbReference type="EMBL" id="JRTT01000028">
    <property type="protein sequence ID" value="KHD75351.1"/>
    <property type="molecule type" value="Genomic_DNA"/>
</dbReference>
<evidence type="ECO:0000256" key="2">
    <source>
        <dbReference type="SAM" id="Phobius"/>
    </source>
</evidence>
<reference evidence="3 4" key="1">
    <citation type="submission" date="2014-10" db="EMBL/GenBank/DDBJ databases">
        <title>Draft genome sequence of Actinoplanes utahensis NRRL 12052.</title>
        <authorList>
            <person name="Velasco-Bucheli B."/>
            <person name="del Cerro C."/>
            <person name="Hormigo D."/>
            <person name="Garcia J.L."/>
            <person name="Acebal C."/>
            <person name="Arroyo M."/>
            <person name="de la Mata I."/>
        </authorList>
    </citation>
    <scope>NUCLEOTIDE SEQUENCE [LARGE SCALE GENOMIC DNA]</scope>
    <source>
        <strain evidence="3 4">NRRL 12052</strain>
    </source>
</reference>